<gene>
    <name evidence="4" type="ORF">DGYR_LOCUS12030</name>
</gene>
<dbReference type="Proteomes" id="UP000549394">
    <property type="component" value="Unassembled WGS sequence"/>
</dbReference>
<keyword evidence="1" id="KW-0479">Metal-binding</keyword>
<proteinExistence type="predicted"/>
<dbReference type="OrthoDB" id="297881at2759"/>
<dbReference type="PANTHER" id="PTHR46771:SF5">
    <property type="entry name" value="DETERIN"/>
    <property type="match status" value="1"/>
</dbReference>
<feature type="region of interest" description="Disordered" evidence="3">
    <location>
        <begin position="18"/>
        <end position="39"/>
    </location>
</feature>
<evidence type="ECO:0000256" key="2">
    <source>
        <dbReference type="ARBA" id="ARBA00022833"/>
    </source>
</evidence>
<dbReference type="EMBL" id="CAJFCJ010000021">
    <property type="protein sequence ID" value="CAD5124495.1"/>
    <property type="molecule type" value="Genomic_DNA"/>
</dbReference>
<keyword evidence="2" id="KW-0862">Zinc</keyword>
<dbReference type="Pfam" id="PF00653">
    <property type="entry name" value="BIR"/>
    <property type="match status" value="1"/>
</dbReference>
<dbReference type="SUPFAM" id="SSF57924">
    <property type="entry name" value="Inhibitor of apoptosis (IAP) repeat"/>
    <property type="match status" value="1"/>
</dbReference>
<dbReference type="PANTHER" id="PTHR46771">
    <property type="entry name" value="DETERIN"/>
    <property type="match status" value="1"/>
</dbReference>
<dbReference type="SMART" id="SM00238">
    <property type="entry name" value="BIR"/>
    <property type="match status" value="1"/>
</dbReference>
<name>A0A7I8W8P4_9ANNE</name>
<accession>A0A7I8W8P4</accession>
<dbReference type="Gene3D" id="1.10.1170.10">
    <property type="entry name" value="Inhibitor Of Apoptosis Protein (2mihbC-IAP-1), Chain A"/>
    <property type="match status" value="1"/>
</dbReference>
<dbReference type="AlphaFoldDB" id="A0A7I8W8P4"/>
<dbReference type="PROSITE" id="PS50143">
    <property type="entry name" value="BIR_REPEAT_2"/>
    <property type="match status" value="1"/>
</dbReference>
<comment type="caution">
    <text evidence="4">The sequence shown here is derived from an EMBL/GenBank/DDBJ whole genome shotgun (WGS) entry which is preliminary data.</text>
</comment>
<keyword evidence="5" id="KW-1185">Reference proteome</keyword>
<organism evidence="4 5">
    <name type="scientific">Dimorphilus gyrociliatus</name>
    <dbReference type="NCBI Taxonomy" id="2664684"/>
    <lineage>
        <taxon>Eukaryota</taxon>
        <taxon>Metazoa</taxon>
        <taxon>Spiralia</taxon>
        <taxon>Lophotrochozoa</taxon>
        <taxon>Annelida</taxon>
        <taxon>Polychaeta</taxon>
        <taxon>Polychaeta incertae sedis</taxon>
        <taxon>Dinophilidae</taxon>
        <taxon>Dimorphilus</taxon>
    </lineage>
</organism>
<reference evidence="4 5" key="1">
    <citation type="submission" date="2020-08" db="EMBL/GenBank/DDBJ databases">
        <authorList>
            <person name="Hejnol A."/>
        </authorList>
    </citation>
    <scope>NUCLEOTIDE SEQUENCE [LARGE SCALE GENOMIC DNA]</scope>
</reference>
<dbReference type="InterPro" id="IPR001370">
    <property type="entry name" value="BIR_rpt"/>
</dbReference>
<evidence type="ECO:0000313" key="4">
    <source>
        <dbReference type="EMBL" id="CAD5124495.1"/>
    </source>
</evidence>
<dbReference type="GO" id="GO:0046872">
    <property type="term" value="F:metal ion binding"/>
    <property type="evidence" value="ECO:0007669"/>
    <property type="project" value="UniProtKB-KW"/>
</dbReference>
<evidence type="ECO:0000313" key="5">
    <source>
        <dbReference type="Proteomes" id="UP000549394"/>
    </source>
</evidence>
<sequence length="207" mass="23960">MFKRILPYHHSTCSYFIPPPEEKVSSDEESTDSFGETDNVDSLYKDEIKQASTNASGFTEYKQDLSSYGKNFQDEAIDIQRTEMSGCFIDHQPEEKKDIHPDSVTLTQSVRFESFSSLMHRYNSFNDHWPFKNGKMNARRAALSGFAFANFDTALRCFQCAIGLKGFDEDDDPFEEHKIYSPNCEYNNIAMSNNWHKEPFPISFFTK</sequence>
<protein>
    <submittedName>
        <fullName evidence="4">DgyrCDS12774</fullName>
    </submittedName>
</protein>
<evidence type="ECO:0000256" key="3">
    <source>
        <dbReference type="SAM" id="MobiDB-lite"/>
    </source>
</evidence>
<dbReference type="InterPro" id="IPR051190">
    <property type="entry name" value="Baculoviral_IAP"/>
</dbReference>
<evidence type="ECO:0000256" key="1">
    <source>
        <dbReference type="ARBA" id="ARBA00022723"/>
    </source>
</evidence>